<feature type="region of interest" description="Disordered" evidence="1">
    <location>
        <begin position="82"/>
        <end position="192"/>
    </location>
</feature>
<evidence type="ECO:0000313" key="2">
    <source>
        <dbReference type="EMBL" id="MBK1631350.1"/>
    </source>
</evidence>
<name>A0ABS1CHF9_9GAMM</name>
<feature type="compositionally biased region" description="Low complexity" evidence="1">
    <location>
        <begin position="82"/>
        <end position="104"/>
    </location>
</feature>
<evidence type="ECO:0000256" key="1">
    <source>
        <dbReference type="SAM" id="MobiDB-lite"/>
    </source>
</evidence>
<gene>
    <name evidence="2" type="ORF">CKO31_11485</name>
</gene>
<sequence length="192" mass="20036">MSEDRYNIVFSGELVTGADAVTTRERLGSTFRLNASQLDNLFSGQAVVVKRDVDLMTATRFQQAFLAAGARAAIELVTTAPPAQADPAAPGEPADFPKTAAEAEPAAEDPETPKRLAASPGATLALAPPGTPLDELDDRGPTHQPDTSALSLVQSQDWDLSDCAPPPAATPDYDLSGLALAPLDARRGEDAE</sequence>
<accession>A0ABS1CHF9</accession>
<dbReference type="RefSeq" id="WP_200237426.1">
    <property type="nucleotide sequence ID" value="NZ_NRRV01000024.1"/>
</dbReference>
<dbReference type="EMBL" id="NRRV01000024">
    <property type="protein sequence ID" value="MBK1631350.1"/>
    <property type="molecule type" value="Genomic_DNA"/>
</dbReference>
<proteinExistence type="predicted"/>
<comment type="caution">
    <text evidence="2">The sequence shown here is derived from an EMBL/GenBank/DDBJ whole genome shotgun (WGS) entry which is preliminary data.</text>
</comment>
<keyword evidence="3" id="KW-1185">Reference proteome</keyword>
<reference evidence="2 3" key="1">
    <citation type="journal article" date="2020" name="Microorganisms">
        <title>Osmotic Adaptation and Compatible Solute Biosynthesis of Phototrophic Bacteria as Revealed from Genome Analyses.</title>
        <authorList>
            <person name="Imhoff J.F."/>
            <person name="Rahn T."/>
            <person name="Kunzel S."/>
            <person name="Keller A."/>
            <person name="Neulinger S.C."/>
        </authorList>
    </citation>
    <scope>NUCLEOTIDE SEQUENCE [LARGE SCALE GENOMIC DNA]</scope>
    <source>
        <strain evidence="2 3">DSM 6210</strain>
    </source>
</reference>
<organism evidence="2 3">
    <name type="scientific">Thiohalocapsa halophila</name>
    <dbReference type="NCBI Taxonomy" id="69359"/>
    <lineage>
        <taxon>Bacteria</taxon>
        <taxon>Pseudomonadati</taxon>
        <taxon>Pseudomonadota</taxon>
        <taxon>Gammaproteobacteria</taxon>
        <taxon>Chromatiales</taxon>
        <taxon>Chromatiaceae</taxon>
        <taxon>Thiohalocapsa</taxon>
    </lineage>
</organism>
<protein>
    <submittedName>
        <fullName evidence="2">Uncharacterized protein</fullName>
    </submittedName>
</protein>
<dbReference type="Proteomes" id="UP000748752">
    <property type="component" value="Unassembled WGS sequence"/>
</dbReference>
<feature type="compositionally biased region" description="Polar residues" evidence="1">
    <location>
        <begin position="144"/>
        <end position="158"/>
    </location>
</feature>
<evidence type="ECO:0000313" key="3">
    <source>
        <dbReference type="Proteomes" id="UP000748752"/>
    </source>
</evidence>